<organism evidence="8 9">
    <name type="scientific">Desulfatibacillum alkenivorans DSM 16219</name>
    <dbReference type="NCBI Taxonomy" id="1121393"/>
    <lineage>
        <taxon>Bacteria</taxon>
        <taxon>Pseudomonadati</taxon>
        <taxon>Thermodesulfobacteriota</taxon>
        <taxon>Desulfobacteria</taxon>
        <taxon>Desulfobacterales</taxon>
        <taxon>Desulfatibacillaceae</taxon>
        <taxon>Desulfatibacillum</taxon>
    </lineage>
</organism>
<feature type="domain" description="Core-binding (CB)" evidence="7">
    <location>
        <begin position="68"/>
        <end position="146"/>
    </location>
</feature>
<dbReference type="InterPro" id="IPR010998">
    <property type="entry name" value="Integrase_recombinase_N"/>
</dbReference>
<comment type="similarity">
    <text evidence="1">Belongs to the 'phage' integrase family.</text>
</comment>
<reference evidence="9" key="1">
    <citation type="submission" date="2016-11" db="EMBL/GenBank/DDBJ databases">
        <authorList>
            <person name="Varghese N."/>
            <person name="Submissions S."/>
        </authorList>
    </citation>
    <scope>NUCLEOTIDE SEQUENCE [LARGE SCALE GENOMIC DNA]</scope>
    <source>
        <strain evidence="9">DSM 16219</strain>
    </source>
</reference>
<dbReference type="OrthoDB" id="9789256at2"/>
<dbReference type="PROSITE" id="PS51898">
    <property type="entry name" value="TYR_RECOMBINASE"/>
    <property type="match status" value="1"/>
</dbReference>
<keyword evidence="2" id="KW-0229">DNA integration</keyword>
<dbReference type="Pfam" id="PF00589">
    <property type="entry name" value="Phage_integrase"/>
    <property type="match status" value="1"/>
</dbReference>
<gene>
    <name evidence="8" type="ORF">SAMN02745216_05269</name>
</gene>
<dbReference type="InterPro" id="IPR044068">
    <property type="entry name" value="CB"/>
</dbReference>
<dbReference type="RefSeq" id="WP_073479215.1">
    <property type="nucleotide sequence ID" value="NZ_FQZU01000080.1"/>
</dbReference>
<evidence type="ECO:0000259" key="6">
    <source>
        <dbReference type="PROSITE" id="PS51898"/>
    </source>
</evidence>
<dbReference type="InterPro" id="IPR013762">
    <property type="entry name" value="Integrase-like_cat_sf"/>
</dbReference>
<sequence length="351" mass="40764">MIRKTPFIVERKGIPWWYYDFTVKGKRYRGYIGAKSEMNKREAQQQLDATWARILTSAETPRRKQTSKSPGQVFKEYADYLEMHRPKTWESYRYLKRHFETFFKGKRTISPSDVKRYQKQKWDEGLSGPTINRHMFYCRAAYNKAGVKPNPFDGFDKFDEFPRTRYLTEDELSALMSKSTGVLREIVLTAILTGMRKGEILNLHKRHLDFGNQLITVPGSETKGKRPLTIPLPGELEMVFKQNLQKHESGFVFENKHTGKPLVDIKKAWKAALKDAEIKDFRFHDLRHTYATYSLLVAKDIRILQGLLGHSSIRTTQKYAHIMTAGKRDASNAVSSFISKILENDADKPES</sequence>
<dbReference type="SUPFAM" id="SSF56349">
    <property type="entry name" value="DNA breaking-rejoining enzymes"/>
    <property type="match status" value="1"/>
</dbReference>
<protein>
    <submittedName>
        <fullName evidence="8">Site-specific recombinase XerD</fullName>
    </submittedName>
</protein>
<dbReference type="InterPro" id="IPR050090">
    <property type="entry name" value="Tyrosine_recombinase_XerCD"/>
</dbReference>
<dbReference type="GO" id="GO:0006310">
    <property type="term" value="P:DNA recombination"/>
    <property type="evidence" value="ECO:0007669"/>
    <property type="project" value="UniProtKB-KW"/>
</dbReference>
<feature type="domain" description="Tyr recombinase" evidence="6">
    <location>
        <begin position="162"/>
        <end position="332"/>
    </location>
</feature>
<evidence type="ECO:0000313" key="8">
    <source>
        <dbReference type="EMBL" id="SHL49704.1"/>
    </source>
</evidence>
<dbReference type="PROSITE" id="PS51900">
    <property type="entry name" value="CB"/>
    <property type="match status" value="1"/>
</dbReference>
<dbReference type="PANTHER" id="PTHR30349">
    <property type="entry name" value="PHAGE INTEGRASE-RELATED"/>
    <property type="match status" value="1"/>
</dbReference>
<evidence type="ECO:0000256" key="4">
    <source>
        <dbReference type="ARBA" id="ARBA00023172"/>
    </source>
</evidence>
<dbReference type="STRING" id="1121393.SAMN02745216_05269"/>
<dbReference type="Gene3D" id="1.10.150.130">
    <property type="match status" value="1"/>
</dbReference>
<dbReference type="CDD" id="cd00796">
    <property type="entry name" value="INT_Rci_Hp1_C"/>
    <property type="match status" value="1"/>
</dbReference>
<name>A0A1M7B469_9BACT</name>
<keyword evidence="9" id="KW-1185">Reference proteome</keyword>
<dbReference type="InterPro" id="IPR011010">
    <property type="entry name" value="DNA_brk_join_enz"/>
</dbReference>
<proteinExistence type="inferred from homology"/>
<dbReference type="EMBL" id="FQZU01000080">
    <property type="protein sequence ID" value="SHL49704.1"/>
    <property type="molecule type" value="Genomic_DNA"/>
</dbReference>
<keyword evidence="3 5" id="KW-0238">DNA-binding</keyword>
<evidence type="ECO:0000256" key="5">
    <source>
        <dbReference type="PROSITE-ProRule" id="PRU01248"/>
    </source>
</evidence>
<evidence type="ECO:0000259" key="7">
    <source>
        <dbReference type="PROSITE" id="PS51900"/>
    </source>
</evidence>
<evidence type="ECO:0000256" key="1">
    <source>
        <dbReference type="ARBA" id="ARBA00008857"/>
    </source>
</evidence>
<dbReference type="GO" id="GO:0015074">
    <property type="term" value="P:DNA integration"/>
    <property type="evidence" value="ECO:0007669"/>
    <property type="project" value="UniProtKB-KW"/>
</dbReference>
<dbReference type="InterPro" id="IPR002104">
    <property type="entry name" value="Integrase_catalytic"/>
</dbReference>
<evidence type="ECO:0000313" key="9">
    <source>
        <dbReference type="Proteomes" id="UP000183994"/>
    </source>
</evidence>
<dbReference type="GO" id="GO:0003677">
    <property type="term" value="F:DNA binding"/>
    <property type="evidence" value="ECO:0007669"/>
    <property type="project" value="UniProtKB-UniRule"/>
</dbReference>
<dbReference type="AlphaFoldDB" id="A0A1M7B469"/>
<evidence type="ECO:0000256" key="3">
    <source>
        <dbReference type="ARBA" id="ARBA00023125"/>
    </source>
</evidence>
<dbReference type="PANTHER" id="PTHR30349:SF64">
    <property type="entry name" value="PROPHAGE INTEGRASE INTD-RELATED"/>
    <property type="match status" value="1"/>
</dbReference>
<evidence type="ECO:0000256" key="2">
    <source>
        <dbReference type="ARBA" id="ARBA00022908"/>
    </source>
</evidence>
<accession>A0A1M7B469</accession>
<keyword evidence="4" id="KW-0233">DNA recombination</keyword>
<dbReference type="Proteomes" id="UP000183994">
    <property type="component" value="Unassembled WGS sequence"/>
</dbReference>
<dbReference type="Gene3D" id="1.10.443.10">
    <property type="entry name" value="Intergrase catalytic core"/>
    <property type="match status" value="1"/>
</dbReference>